<name>A0A8T7M065_9CHLR</name>
<evidence type="ECO:0000313" key="2">
    <source>
        <dbReference type="EMBL" id="NWJ45140.1"/>
    </source>
</evidence>
<proteinExistence type="predicted"/>
<dbReference type="AlphaFoldDB" id="A0A8T7M065"/>
<accession>A0A8T7M065</accession>
<evidence type="ECO:0000256" key="1">
    <source>
        <dbReference type="SAM" id="Phobius"/>
    </source>
</evidence>
<evidence type="ECO:0000313" key="4">
    <source>
        <dbReference type="Proteomes" id="UP000521676"/>
    </source>
</evidence>
<evidence type="ECO:0000313" key="3">
    <source>
        <dbReference type="EMBL" id="WJW67019.1"/>
    </source>
</evidence>
<dbReference type="Proteomes" id="UP001431572">
    <property type="component" value="Chromosome 1"/>
</dbReference>
<sequence length="311" mass="35413">MPEQHCPRCGNNFPGGLQRCTACGLEAEKARNEPESALPWVGYDRGVIVCKSCENENSDETARRGLVQKCDLCHKVIYIPSGLHSPYYEANIARRQVSARATPGFSEFLYQAQDFLAAAFNKYWRSKRRWVLPAIILGFLAFMLAGNLFLFKGKTDATPVATTPAMKYYQQVLPVRGNITQAIENFRITAGDVPDKSNFTYWRNPNNKERFVRACDETLKVIESTINQLRVMKDQGLVPPEAEIHQQRMLDMLYTRQMYYARLKDGLNTNNQTLWNSAFDLKNQMTDTFSSENAALENLRDVVLNSKNASK</sequence>
<keyword evidence="1" id="KW-0472">Membrane</keyword>
<keyword evidence="5" id="KW-1185">Reference proteome</keyword>
<dbReference type="Proteomes" id="UP000521676">
    <property type="component" value="Unassembled WGS sequence"/>
</dbReference>
<evidence type="ECO:0000313" key="5">
    <source>
        <dbReference type="Proteomes" id="UP001431572"/>
    </source>
</evidence>
<gene>
    <name evidence="2" type="ORF">HXX08_04595</name>
    <name evidence="3" type="ORF">OZ401_000267</name>
</gene>
<dbReference type="EMBL" id="CP128399">
    <property type="protein sequence ID" value="WJW67019.1"/>
    <property type="molecule type" value="Genomic_DNA"/>
</dbReference>
<reference evidence="2 4" key="1">
    <citation type="submission" date="2020-06" db="EMBL/GenBank/DDBJ databases">
        <title>Anoxygenic phototrophic Chloroflexota member uses a Type I reaction center.</title>
        <authorList>
            <person name="Tsuji J.M."/>
            <person name="Shaw N.A."/>
            <person name="Nagashima S."/>
            <person name="Venkiteswaran J."/>
            <person name="Schiff S.L."/>
            <person name="Hanada S."/>
            <person name="Tank M."/>
            <person name="Neufeld J.D."/>
        </authorList>
    </citation>
    <scope>NUCLEOTIDE SEQUENCE [LARGE SCALE GENOMIC DNA]</scope>
    <source>
        <strain evidence="2">L227-S17</strain>
    </source>
</reference>
<keyword evidence="1" id="KW-1133">Transmembrane helix</keyword>
<dbReference type="EMBL" id="JACATZ010000001">
    <property type="protein sequence ID" value="NWJ45140.1"/>
    <property type="molecule type" value="Genomic_DNA"/>
</dbReference>
<feature type="transmembrane region" description="Helical" evidence="1">
    <location>
        <begin position="130"/>
        <end position="151"/>
    </location>
</feature>
<dbReference type="RefSeq" id="WP_341468914.1">
    <property type="nucleotide sequence ID" value="NZ_CP128399.1"/>
</dbReference>
<keyword evidence="1" id="KW-0812">Transmembrane</keyword>
<reference evidence="3" key="2">
    <citation type="journal article" date="2024" name="Nature">
        <title>Anoxygenic phototroph of the Chloroflexota uses a type I reaction centre.</title>
        <authorList>
            <person name="Tsuji J.M."/>
            <person name="Shaw N.A."/>
            <person name="Nagashima S."/>
            <person name="Venkiteswaran J.J."/>
            <person name="Schiff S.L."/>
            <person name="Watanabe T."/>
            <person name="Fukui M."/>
            <person name="Hanada S."/>
            <person name="Tank M."/>
            <person name="Neufeld J.D."/>
        </authorList>
    </citation>
    <scope>NUCLEOTIDE SEQUENCE</scope>
    <source>
        <strain evidence="3">L227-S17</strain>
    </source>
</reference>
<organism evidence="2 4">
    <name type="scientific">Candidatus Chlorohelix allophototropha</name>
    <dbReference type="NCBI Taxonomy" id="3003348"/>
    <lineage>
        <taxon>Bacteria</taxon>
        <taxon>Bacillati</taxon>
        <taxon>Chloroflexota</taxon>
        <taxon>Chloroflexia</taxon>
        <taxon>Candidatus Chloroheliales</taxon>
        <taxon>Candidatus Chloroheliaceae</taxon>
        <taxon>Candidatus Chlorohelix</taxon>
    </lineage>
</organism>
<protein>
    <submittedName>
        <fullName evidence="2">Uncharacterized protein</fullName>
    </submittedName>
</protein>